<protein>
    <submittedName>
        <fullName evidence="2">DUF805 domain-containing protein</fullName>
    </submittedName>
</protein>
<organism evidence="2 3">
    <name type="scientific">Halomonas casei</name>
    <dbReference type="NCBI Taxonomy" id="2742613"/>
    <lineage>
        <taxon>Bacteria</taxon>
        <taxon>Pseudomonadati</taxon>
        <taxon>Pseudomonadota</taxon>
        <taxon>Gammaproteobacteria</taxon>
        <taxon>Oceanospirillales</taxon>
        <taxon>Halomonadaceae</taxon>
        <taxon>Halomonas</taxon>
    </lineage>
</organism>
<dbReference type="InterPro" id="IPR008523">
    <property type="entry name" value="DUF805"/>
</dbReference>
<keyword evidence="1" id="KW-0812">Transmembrane</keyword>
<gene>
    <name evidence="2" type="ORF">EI168_05545</name>
</gene>
<dbReference type="RefSeq" id="WP_096281892.1">
    <property type="nucleotide sequence ID" value="NZ_CBCSBM010000012.1"/>
</dbReference>
<accession>A0ABR9EZC6</accession>
<keyword evidence="1" id="KW-0472">Membrane</keyword>
<feature type="transmembrane region" description="Helical" evidence="1">
    <location>
        <begin position="36"/>
        <end position="62"/>
    </location>
</feature>
<evidence type="ECO:0000313" key="3">
    <source>
        <dbReference type="Proteomes" id="UP001645039"/>
    </source>
</evidence>
<dbReference type="Pfam" id="PF05656">
    <property type="entry name" value="DUF805"/>
    <property type="match status" value="1"/>
</dbReference>
<reference evidence="2 3" key="1">
    <citation type="submission" date="2020-07" db="EMBL/GenBank/DDBJ databases">
        <title>Halophilic bacteria isolated from french cheeses.</title>
        <authorList>
            <person name="Kothe C.I."/>
            <person name="Farah-Kraiem B."/>
            <person name="Renault P."/>
            <person name="Dridi B."/>
        </authorList>
    </citation>
    <scope>NUCLEOTIDE SEQUENCE [LARGE SCALE GENOMIC DNA]</scope>
    <source>
        <strain evidence="2 3">FME1</strain>
    </source>
</reference>
<keyword evidence="3" id="KW-1185">Reference proteome</keyword>
<name>A0ABR9EZC6_9GAMM</name>
<feature type="transmembrane region" description="Helical" evidence="1">
    <location>
        <begin position="138"/>
        <end position="155"/>
    </location>
</feature>
<sequence>MSCHSLPDDNDTKKSKLLGFKPDIFNSRGRLGRLRFITYSLLIFTLWAAISAISNVLWQLYYNQWHDALSLMMIFISIFASIMGIIFCTRRLNDFNSSGWWMLIFFAVLPIMLLIMIFRPGTRGENRFGTVAIKNTTWVYVTLCSLLILLLLASIL</sequence>
<keyword evidence="1" id="KW-1133">Transmembrane helix</keyword>
<dbReference type="InterPro" id="IPR023298">
    <property type="entry name" value="ATPase_P-typ_TM_dom_sf"/>
</dbReference>
<evidence type="ECO:0000313" key="2">
    <source>
        <dbReference type="EMBL" id="MBE0399572.1"/>
    </source>
</evidence>
<dbReference type="SUPFAM" id="SSF81665">
    <property type="entry name" value="Calcium ATPase, transmembrane domain M"/>
    <property type="match status" value="1"/>
</dbReference>
<comment type="caution">
    <text evidence="2">The sequence shown here is derived from an EMBL/GenBank/DDBJ whole genome shotgun (WGS) entry which is preliminary data.</text>
</comment>
<proteinExistence type="predicted"/>
<dbReference type="Proteomes" id="UP001645039">
    <property type="component" value="Unassembled WGS sequence"/>
</dbReference>
<dbReference type="EMBL" id="RRZD01000004">
    <property type="protein sequence ID" value="MBE0399572.1"/>
    <property type="molecule type" value="Genomic_DNA"/>
</dbReference>
<dbReference type="PANTHER" id="PTHR34980">
    <property type="entry name" value="INNER MEMBRANE PROTEIN-RELATED-RELATED"/>
    <property type="match status" value="1"/>
</dbReference>
<feature type="transmembrane region" description="Helical" evidence="1">
    <location>
        <begin position="68"/>
        <end position="88"/>
    </location>
</feature>
<evidence type="ECO:0000256" key="1">
    <source>
        <dbReference type="SAM" id="Phobius"/>
    </source>
</evidence>
<dbReference type="PANTHER" id="PTHR34980:SF3">
    <property type="entry name" value="BLR8105 PROTEIN"/>
    <property type="match status" value="1"/>
</dbReference>
<feature type="transmembrane region" description="Helical" evidence="1">
    <location>
        <begin position="100"/>
        <end position="118"/>
    </location>
</feature>